<organism evidence="1 2">
    <name type="scientific">Elysia crispata</name>
    <name type="common">lettuce slug</name>
    <dbReference type="NCBI Taxonomy" id="231223"/>
    <lineage>
        <taxon>Eukaryota</taxon>
        <taxon>Metazoa</taxon>
        <taxon>Spiralia</taxon>
        <taxon>Lophotrochozoa</taxon>
        <taxon>Mollusca</taxon>
        <taxon>Gastropoda</taxon>
        <taxon>Heterobranchia</taxon>
        <taxon>Euthyneura</taxon>
        <taxon>Panpulmonata</taxon>
        <taxon>Sacoglossa</taxon>
        <taxon>Placobranchoidea</taxon>
        <taxon>Plakobranchidae</taxon>
        <taxon>Elysia</taxon>
    </lineage>
</organism>
<dbReference type="Proteomes" id="UP001283361">
    <property type="component" value="Unassembled WGS sequence"/>
</dbReference>
<sequence>MIIMFSLRAISSNSIASYPLCESRISNRRHSSPKYLRNISLNHSVPNALHIQTFGWDVRPISDCQVFKEAVNNHVIHPTRCIGCASFGFPDDQRLDFRDLR</sequence>
<proteinExistence type="predicted"/>
<evidence type="ECO:0000313" key="1">
    <source>
        <dbReference type="EMBL" id="KAK3758183.1"/>
    </source>
</evidence>
<accession>A0AAE0YVS4</accession>
<dbReference type="EMBL" id="JAWDGP010005296">
    <property type="protein sequence ID" value="KAK3758183.1"/>
    <property type="molecule type" value="Genomic_DNA"/>
</dbReference>
<dbReference type="AlphaFoldDB" id="A0AAE0YVS4"/>
<protein>
    <submittedName>
        <fullName evidence="1">Uncharacterized protein</fullName>
    </submittedName>
</protein>
<keyword evidence="2" id="KW-1185">Reference proteome</keyword>
<reference evidence="1" key="1">
    <citation type="journal article" date="2023" name="G3 (Bethesda)">
        <title>A reference genome for the long-term kleptoplast-retaining sea slug Elysia crispata morphotype clarki.</title>
        <authorList>
            <person name="Eastman K.E."/>
            <person name="Pendleton A.L."/>
            <person name="Shaikh M.A."/>
            <person name="Suttiyut T."/>
            <person name="Ogas R."/>
            <person name="Tomko P."/>
            <person name="Gavelis G."/>
            <person name="Widhalm J.R."/>
            <person name="Wisecaver J.H."/>
        </authorList>
    </citation>
    <scope>NUCLEOTIDE SEQUENCE</scope>
    <source>
        <strain evidence="1">ECLA1</strain>
    </source>
</reference>
<gene>
    <name evidence="1" type="ORF">RRG08_027815</name>
</gene>
<evidence type="ECO:0000313" key="2">
    <source>
        <dbReference type="Proteomes" id="UP001283361"/>
    </source>
</evidence>
<name>A0AAE0YVS4_9GAST</name>
<comment type="caution">
    <text evidence="1">The sequence shown here is derived from an EMBL/GenBank/DDBJ whole genome shotgun (WGS) entry which is preliminary data.</text>
</comment>